<keyword evidence="6 9" id="KW-1133">Transmembrane helix</keyword>
<keyword evidence="4 9" id="KW-0812">Transmembrane</keyword>
<evidence type="ECO:0000313" key="11">
    <source>
        <dbReference type="Ensembl" id="ENSEBUP00000023822.1"/>
    </source>
</evidence>
<accession>A0A8C4R1F3</accession>
<keyword evidence="3 9" id="KW-0813">Transport</keyword>
<keyword evidence="7 9" id="KW-0406">Ion transport</keyword>
<dbReference type="PANTHER" id="PTHR11629:SF22">
    <property type="entry name" value="V-TYPE PROTON ATPASE 116 KDA SUBUNIT A 2"/>
    <property type="match status" value="1"/>
</dbReference>
<feature type="transmembrane region" description="Helical" evidence="9">
    <location>
        <begin position="584"/>
        <end position="607"/>
    </location>
</feature>
<comment type="similarity">
    <text evidence="2 9">Belongs to the V-ATPase 116 kDa subunit family.</text>
</comment>
<dbReference type="Pfam" id="PF01496">
    <property type="entry name" value="V_ATPase_I"/>
    <property type="match status" value="1"/>
</dbReference>
<keyword evidence="8 9" id="KW-0472">Membrane</keyword>
<evidence type="ECO:0000256" key="5">
    <source>
        <dbReference type="ARBA" id="ARBA00022781"/>
    </source>
</evidence>
<protein>
    <recommendedName>
        <fullName evidence="9">V-type proton ATPase subunit a</fullName>
    </recommendedName>
</protein>
<dbReference type="GO" id="GO:0051117">
    <property type="term" value="F:ATPase binding"/>
    <property type="evidence" value="ECO:0007669"/>
    <property type="project" value="TreeGrafter"/>
</dbReference>
<evidence type="ECO:0000256" key="2">
    <source>
        <dbReference type="ARBA" id="ARBA00009904"/>
    </source>
</evidence>
<dbReference type="OMA" id="FTHAWAR"/>
<dbReference type="InterPro" id="IPR026028">
    <property type="entry name" value="V-type_ATPase_116kDa_su_euka"/>
</dbReference>
<feature type="transmembrane region" description="Helical" evidence="9">
    <location>
        <begin position="557"/>
        <end position="578"/>
    </location>
</feature>
<comment type="subcellular location">
    <subcellularLocation>
        <location evidence="1">Membrane</location>
        <topology evidence="1">Multi-pass membrane protein</topology>
    </subcellularLocation>
</comment>
<reference evidence="11" key="1">
    <citation type="submission" date="2025-08" db="UniProtKB">
        <authorList>
            <consortium name="Ensembl"/>
        </authorList>
    </citation>
    <scope>IDENTIFICATION</scope>
</reference>
<dbReference type="AlphaFoldDB" id="A0A8C4R1F3"/>
<evidence type="ECO:0000256" key="8">
    <source>
        <dbReference type="ARBA" id="ARBA00023136"/>
    </source>
</evidence>
<feature type="transmembrane region" description="Helical" evidence="9">
    <location>
        <begin position="800"/>
        <end position="824"/>
    </location>
</feature>
<feature type="transmembrane region" description="Helical" evidence="9">
    <location>
        <begin position="416"/>
        <end position="440"/>
    </location>
</feature>
<comment type="function">
    <text evidence="9">Essential component of the vacuolar proton pump (V-ATPase), a multimeric enzyme that catalyzes the translocation of protons across the membranes. Required for assembly and activity of the V-ATPase.</text>
</comment>
<feature type="transmembrane region" description="Helical" evidence="9">
    <location>
        <begin position="461"/>
        <end position="480"/>
    </location>
</feature>
<dbReference type="Proteomes" id="UP000694388">
    <property type="component" value="Unplaced"/>
</dbReference>
<evidence type="ECO:0000256" key="10">
    <source>
        <dbReference type="SAM" id="Coils"/>
    </source>
</evidence>
<evidence type="ECO:0000256" key="1">
    <source>
        <dbReference type="ARBA" id="ARBA00004141"/>
    </source>
</evidence>
<feature type="coiled-coil region" evidence="10">
    <location>
        <begin position="58"/>
        <end position="128"/>
    </location>
</feature>
<dbReference type="GO" id="GO:0005886">
    <property type="term" value="C:plasma membrane"/>
    <property type="evidence" value="ECO:0007669"/>
    <property type="project" value="TreeGrafter"/>
</dbReference>
<proteinExistence type="inferred from homology"/>
<sequence length="868" mass="99792">MADLYRGEEVCLAQLFLQTDVAYACLSELGELALVEFRDLNSDVNAFQRKYVCEIRRCEDVERIIAYIENEIEKANIDIPDLEGNPKAPQHREFQDIKLDVEQLERELREVESNRVKLNKNRQELLEYSYMLRLSQGCVEKSGAMQRDDSLLSVYEEFSSMDKELLILEPEADSSHTMAAKLSFVSGVVSAQYLPSMERMLWRGCHGHMVLHHVPIPELMQNANTGEFVHSCVFLVSYWGEQIGMKVRKICECYHCHIYPYPESKQQQRDLVLEMHTRIEDIKLVLQRTEDYLQQKLHEAVASVGMWRVRVRKMKAIYHTMNMCRDTTASGCLVTEVWCPVRDLSRLQHVLEHCSARGGLSIPPSFLNCIPTQEPHPTIMRTNKFTSAFQNIVDSYGVASYREVNPTLYTLITFPFLFAVMFGDFGHGLLMTLFALWLVLTEQRQAKLAIHNEIWRMFFNGRYMILLMGLFSIYTGLIYNDCFSKSLVIFPSSWNVSAMFTHGPWRKETLKGSQVLSLDPNVTGVFSGPYPFGIDPVWNLAVNRLSFLNSYKMKMSIILGVFHMTFGVVLSIFNLVHFGRRADIFLVFVPQLVFLLSLFGYLVILILHKWVAWGAMDSARAPSILVHFINMVLFPTTDGTILLFHGQRGLQQFLLALVLGSGPILLFGKPLYLYRQQRRRMWRPYRQAACVRRRIDNDEEDLPLMGDGGNNVIIMPEVESDVVDRVDEKVRVDLGEEFMYTLIHTIEYCLGCVSNTASYLRLWALSLAHTQLSEVLWEMVMSSALQLPRVLSAELWARRALGAILLFPSFALFVTLTFSVLIIMEGLSAFLHALRLHWVEFQSKFYTGTGYKFTPFSFKSILEGGVFQ</sequence>
<evidence type="ECO:0000256" key="7">
    <source>
        <dbReference type="ARBA" id="ARBA00023065"/>
    </source>
</evidence>
<evidence type="ECO:0000256" key="4">
    <source>
        <dbReference type="ARBA" id="ARBA00022692"/>
    </source>
</evidence>
<evidence type="ECO:0000313" key="12">
    <source>
        <dbReference type="Proteomes" id="UP000694388"/>
    </source>
</evidence>
<evidence type="ECO:0000256" key="3">
    <source>
        <dbReference type="ARBA" id="ARBA00022448"/>
    </source>
</evidence>
<dbReference type="GeneTree" id="ENSGT00950000182881"/>
<reference evidence="11" key="2">
    <citation type="submission" date="2025-09" db="UniProtKB">
        <authorList>
            <consortium name="Ensembl"/>
        </authorList>
    </citation>
    <scope>IDENTIFICATION</scope>
</reference>
<keyword evidence="12" id="KW-1185">Reference proteome</keyword>
<dbReference type="GO" id="GO:0000220">
    <property type="term" value="C:vacuolar proton-transporting V-type ATPase, V0 domain"/>
    <property type="evidence" value="ECO:0007669"/>
    <property type="project" value="InterPro"/>
</dbReference>
<name>A0A8C4R1F3_EPTBU</name>
<dbReference type="InterPro" id="IPR002490">
    <property type="entry name" value="V-ATPase_116kDa_su"/>
</dbReference>
<dbReference type="PIRSF" id="PIRSF001293">
    <property type="entry name" value="ATP6V0A1"/>
    <property type="match status" value="1"/>
</dbReference>
<dbReference type="PANTHER" id="PTHR11629">
    <property type="entry name" value="VACUOLAR PROTON ATPASES"/>
    <property type="match status" value="1"/>
</dbReference>
<evidence type="ECO:0000256" key="6">
    <source>
        <dbReference type="ARBA" id="ARBA00022989"/>
    </source>
</evidence>
<organism evidence="11 12">
    <name type="scientific">Eptatretus burgeri</name>
    <name type="common">Inshore hagfish</name>
    <dbReference type="NCBI Taxonomy" id="7764"/>
    <lineage>
        <taxon>Eukaryota</taxon>
        <taxon>Metazoa</taxon>
        <taxon>Chordata</taxon>
        <taxon>Craniata</taxon>
        <taxon>Vertebrata</taxon>
        <taxon>Cyclostomata</taxon>
        <taxon>Myxini</taxon>
        <taxon>Myxiniformes</taxon>
        <taxon>Myxinidae</taxon>
        <taxon>Eptatretinae</taxon>
        <taxon>Eptatretus</taxon>
    </lineage>
</organism>
<dbReference type="Ensembl" id="ENSEBUT00000024398.1">
    <property type="protein sequence ID" value="ENSEBUP00000023822.1"/>
    <property type="gene ID" value="ENSEBUG00000014655.1"/>
</dbReference>
<evidence type="ECO:0000256" key="9">
    <source>
        <dbReference type="RuleBase" id="RU361189"/>
    </source>
</evidence>
<feature type="transmembrane region" description="Helical" evidence="9">
    <location>
        <begin position="653"/>
        <end position="674"/>
    </location>
</feature>
<dbReference type="GO" id="GO:0007035">
    <property type="term" value="P:vacuolar acidification"/>
    <property type="evidence" value="ECO:0007669"/>
    <property type="project" value="TreeGrafter"/>
</dbReference>
<keyword evidence="10" id="KW-0175">Coiled coil</keyword>
<keyword evidence="5 9" id="KW-0375">Hydrogen ion transport</keyword>
<dbReference type="GO" id="GO:0046961">
    <property type="term" value="F:proton-transporting ATPase activity, rotational mechanism"/>
    <property type="evidence" value="ECO:0007669"/>
    <property type="project" value="InterPro"/>
</dbReference>